<evidence type="ECO:0000256" key="1">
    <source>
        <dbReference type="SAM" id="Phobius"/>
    </source>
</evidence>
<reference evidence="3" key="1">
    <citation type="submission" date="2015-03" db="EMBL/GenBank/DDBJ databases">
        <authorList>
            <consortium name="Pathogen Informatics"/>
        </authorList>
    </citation>
    <scope>NUCLEOTIDE SEQUENCE [LARGE SCALE GENOMIC DNA]</scope>
    <source>
        <strain evidence="3">A125KOH2</strain>
    </source>
</reference>
<evidence type="ECO:0000313" key="3">
    <source>
        <dbReference type="Proteomes" id="UP000045840"/>
    </source>
</evidence>
<dbReference type="Proteomes" id="UP000045840">
    <property type="component" value="Unassembled WGS sequence"/>
</dbReference>
<feature type="transmembrane region" description="Helical" evidence="1">
    <location>
        <begin position="6"/>
        <end position="22"/>
    </location>
</feature>
<organism evidence="2 3">
    <name type="scientific">Yersinia pekkanenii</name>
    <dbReference type="NCBI Taxonomy" id="1288385"/>
    <lineage>
        <taxon>Bacteria</taxon>
        <taxon>Pseudomonadati</taxon>
        <taxon>Pseudomonadota</taxon>
        <taxon>Gammaproteobacteria</taxon>
        <taxon>Enterobacterales</taxon>
        <taxon>Yersiniaceae</taxon>
        <taxon>Yersinia</taxon>
    </lineage>
</organism>
<dbReference type="RefSeq" id="WP_049614757.1">
    <property type="nucleotide sequence ID" value="NZ_CQAZ01000046.1"/>
</dbReference>
<sequence length="136" mass="15800">MFFFALVAEVSLFALIIILFNYKETYDEKDKVSPSISYDVNVRQVILNGQFVVTSFRSGSLNHLLFEYLYSNPDRKISFDELDEKILKGRHINLNKVSDAMGFRCELKRLLFTCGSDFIIFHPNRLVDYDGVLKIT</sequence>
<keyword evidence="1" id="KW-1133">Transmembrane helix</keyword>
<gene>
    <name evidence="2" type="ORF">ERS008529_03892</name>
</gene>
<keyword evidence="1" id="KW-0812">Transmembrane</keyword>
<dbReference type="AlphaFoldDB" id="A0A0T9R1A1"/>
<accession>A0A0T9R1A1</accession>
<protein>
    <submittedName>
        <fullName evidence="2">Uncharacterized protein</fullName>
    </submittedName>
</protein>
<proteinExistence type="predicted"/>
<evidence type="ECO:0000313" key="2">
    <source>
        <dbReference type="EMBL" id="CNI39587.1"/>
    </source>
</evidence>
<dbReference type="EMBL" id="CQAZ01000046">
    <property type="protein sequence ID" value="CNI39587.1"/>
    <property type="molecule type" value="Genomic_DNA"/>
</dbReference>
<keyword evidence="1" id="KW-0472">Membrane</keyword>
<name>A0A0T9R1A1_9GAMM</name>